<reference evidence="1 2" key="1">
    <citation type="submission" date="2019-01" db="EMBL/GenBank/DDBJ databases">
        <title>Leucobacter muris sp. nov. isolated from the nose of a laboratory mouse.</title>
        <authorList>
            <person name="Benga L."/>
            <person name="Sproeer C."/>
            <person name="Schumann P."/>
            <person name="Verbarg S."/>
            <person name="Bunk B."/>
            <person name="Engelhardt E."/>
            <person name="Benten P.M."/>
            <person name="Sager M."/>
        </authorList>
    </citation>
    <scope>NUCLEOTIDE SEQUENCE [LARGE SCALE GENOMIC DNA]</scope>
    <source>
        <strain evidence="1 2">DSM 101948</strain>
    </source>
</reference>
<keyword evidence="2" id="KW-1185">Reference proteome</keyword>
<dbReference type="RefSeq" id="WP_128386599.1">
    <property type="nucleotide sequence ID" value="NZ_CP035037.1"/>
</dbReference>
<name>A0ABX5QEH4_9MICO</name>
<protein>
    <submittedName>
        <fullName evidence="1">Uncharacterized protein</fullName>
    </submittedName>
</protein>
<organism evidence="1 2">
    <name type="scientific">Leucobacter muris</name>
    <dbReference type="NCBI Taxonomy" id="1935379"/>
    <lineage>
        <taxon>Bacteria</taxon>
        <taxon>Bacillati</taxon>
        <taxon>Actinomycetota</taxon>
        <taxon>Actinomycetes</taxon>
        <taxon>Micrococcales</taxon>
        <taxon>Microbacteriaceae</taxon>
        <taxon>Leucobacter</taxon>
    </lineage>
</organism>
<sequence length="101" mass="11260">MALVVAALAVGLFANLHRVDHASCLVEDKDRAAVDGGSDMRVYTDCGIFRVKDSLFLMRWDSADVYQGIEVGESYDFETAGWRVPFLSWFPNIVAAEQVTR</sequence>
<accession>A0ABX5QEH4</accession>
<dbReference type="Proteomes" id="UP000285768">
    <property type="component" value="Chromosome"/>
</dbReference>
<dbReference type="EMBL" id="CP035037">
    <property type="protein sequence ID" value="QAB17467.1"/>
    <property type="molecule type" value="Genomic_DNA"/>
</dbReference>
<evidence type="ECO:0000313" key="2">
    <source>
        <dbReference type="Proteomes" id="UP000285768"/>
    </source>
</evidence>
<evidence type="ECO:0000313" key="1">
    <source>
        <dbReference type="EMBL" id="QAB17467.1"/>
    </source>
</evidence>
<gene>
    <name evidence="1" type="ORF">Leucomu_05625</name>
</gene>
<proteinExistence type="predicted"/>